<evidence type="ECO:0008006" key="2">
    <source>
        <dbReference type="Google" id="ProtNLM"/>
    </source>
</evidence>
<sequence>MVENKGFEMELGWNKTVKKFRYYLKGILAYAHNEIIERSEAAQPYDYLYQKGHPIDQFFGFHFDGFFKSYEEIAASPQQFGLSDIVPGDMKYKDINGDGIIDTNDRTAIGYSNIPEVTFSGQFGIDYKGFDLSFMLQGATNVSIYPRDEVGWDNRFGSYFVEHLNRWTPETAATATYPTLKNASLPNTNNYYLSTFWLKDGTYLRLKNLQLGYTFPRKMFKNSPINSLKIYANGYNLLTWTDIKYVDPELDPDKQNGFFYPQQKIYNMGINVTF</sequence>
<dbReference type="EMBL" id="VSSQ01042829">
    <property type="protein sequence ID" value="MPM96448.1"/>
    <property type="molecule type" value="Genomic_DNA"/>
</dbReference>
<reference evidence="1" key="1">
    <citation type="submission" date="2019-08" db="EMBL/GenBank/DDBJ databases">
        <authorList>
            <person name="Kucharzyk K."/>
            <person name="Murdoch R.W."/>
            <person name="Higgins S."/>
            <person name="Loffler F."/>
        </authorList>
    </citation>
    <scope>NUCLEOTIDE SEQUENCE</scope>
</reference>
<accession>A0A645E4Y2</accession>
<name>A0A645E4Y2_9ZZZZ</name>
<gene>
    <name evidence="1" type="ORF">SDC9_143611</name>
</gene>
<organism evidence="1">
    <name type="scientific">bioreactor metagenome</name>
    <dbReference type="NCBI Taxonomy" id="1076179"/>
    <lineage>
        <taxon>unclassified sequences</taxon>
        <taxon>metagenomes</taxon>
        <taxon>ecological metagenomes</taxon>
    </lineage>
</organism>
<comment type="caution">
    <text evidence="1">The sequence shown here is derived from an EMBL/GenBank/DDBJ whole genome shotgun (WGS) entry which is preliminary data.</text>
</comment>
<evidence type="ECO:0000313" key="1">
    <source>
        <dbReference type="EMBL" id="MPM96448.1"/>
    </source>
</evidence>
<protein>
    <recommendedName>
        <fullName evidence="2">TonB-dependent receptor SusC</fullName>
    </recommendedName>
</protein>
<dbReference type="AlphaFoldDB" id="A0A645E4Y2"/>
<proteinExistence type="predicted"/>
<dbReference type="SUPFAM" id="SSF56935">
    <property type="entry name" value="Porins"/>
    <property type="match status" value="1"/>
</dbReference>